<dbReference type="Proteomes" id="UP000006906">
    <property type="component" value="Chromosome 1"/>
</dbReference>
<feature type="compositionally biased region" description="Pro residues" evidence="1">
    <location>
        <begin position="47"/>
        <end position="59"/>
    </location>
</feature>
<evidence type="ECO:0000313" key="3">
    <source>
        <dbReference type="Proteomes" id="UP000006906"/>
    </source>
</evidence>
<accession>A0A2K3E8A4</accession>
<gene>
    <name evidence="2" type="ORF">CHLRE_01g054700v5</name>
</gene>
<dbReference type="GeneID" id="66052185"/>
<dbReference type="InParanoid" id="A0A2K3E8A4"/>
<feature type="compositionally biased region" description="Polar residues" evidence="1">
    <location>
        <begin position="1"/>
        <end position="11"/>
    </location>
</feature>
<name>A0A2K3E8A4_CHLRE</name>
<organism evidence="2 3">
    <name type="scientific">Chlamydomonas reinhardtii</name>
    <name type="common">Chlamydomonas smithii</name>
    <dbReference type="NCBI Taxonomy" id="3055"/>
    <lineage>
        <taxon>Eukaryota</taxon>
        <taxon>Viridiplantae</taxon>
        <taxon>Chlorophyta</taxon>
        <taxon>core chlorophytes</taxon>
        <taxon>Chlorophyceae</taxon>
        <taxon>CS clade</taxon>
        <taxon>Chlamydomonadales</taxon>
        <taxon>Chlamydomonadaceae</taxon>
        <taxon>Chlamydomonas</taxon>
    </lineage>
</organism>
<feature type="region of interest" description="Disordered" evidence="1">
    <location>
        <begin position="1"/>
        <end position="82"/>
    </location>
</feature>
<evidence type="ECO:0000313" key="2">
    <source>
        <dbReference type="EMBL" id="PNW89013.1"/>
    </source>
</evidence>
<dbReference type="EMBL" id="CM008962">
    <property type="protein sequence ID" value="PNW89013.1"/>
    <property type="molecule type" value="Genomic_DNA"/>
</dbReference>
<dbReference type="RefSeq" id="XP_042928940.1">
    <property type="nucleotide sequence ID" value="XM_043059026.1"/>
</dbReference>
<evidence type="ECO:0000256" key="1">
    <source>
        <dbReference type="SAM" id="MobiDB-lite"/>
    </source>
</evidence>
<sequence>MQALGSCSQRSCGLRASRQGGGGAAARCGRQAPPMVMVRAGPQGPSSQPPSPATSPPASAPASGAPPVRAPTDWAARGRQRTRGEVVAAGARLGLKAADVESALDDFESLLPQLCISLELMRASDWARVVVDPELASKLVLIKVAFPALNVEDLLTKHPRTLLWSRQTLEKNIGEVSKVLHQLPRPEVVLAVLPEVLDPKQCFSVVATLRKWFPKRDPLEVLQADPDVVRRAERVDVPLEPVFFDAATQTWTAAGYSREKQEEWQVYIEKEIYKRKPQPIDKQTSVVVGGGGGAAGAGGREAATAGFAAPPEAAVAVEAAAEAARLGLGWGADARQQ</sequence>
<dbReference type="AlphaFoldDB" id="A0A2K3E8A4"/>
<protein>
    <submittedName>
        <fullName evidence="2">Uncharacterized protein</fullName>
    </submittedName>
</protein>
<proteinExistence type="predicted"/>
<dbReference type="KEGG" id="cre:CHLRE_01g054700v5"/>
<keyword evidence="3" id="KW-1185">Reference proteome</keyword>
<dbReference type="OrthoDB" id="539352at2759"/>
<dbReference type="Gramene" id="PNW89013">
    <property type="protein sequence ID" value="PNW89013"/>
    <property type="gene ID" value="CHLRE_01g054700v5"/>
</dbReference>
<reference evidence="2 3" key="1">
    <citation type="journal article" date="2007" name="Science">
        <title>The Chlamydomonas genome reveals the evolution of key animal and plant functions.</title>
        <authorList>
            <person name="Merchant S.S."/>
            <person name="Prochnik S.E."/>
            <person name="Vallon O."/>
            <person name="Harris E.H."/>
            <person name="Karpowicz S.J."/>
            <person name="Witman G.B."/>
            <person name="Terry A."/>
            <person name="Salamov A."/>
            <person name="Fritz-Laylin L.K."/>
            <person name="Marechal-Drouard L."/>
            <person name="Marshall W.F."/>
            <person name="Qu L.H."/>
            <person name="Nelson D.R."/>
            <person name="Sanderfoot A.A."/>
            <person name="Spalding M.H."/>
            <person name="Kapitonov V.V."/>
            <person name="Ren Q."/>
            <person name="Ferris P."/>
            <person name="Lindquist E."/>
            <person name="Shapiro H."/>
            <person name="Lucas S.M."/>
            <person name="Grimwood J."/>
            <person name="Schmutz J."/>
            <person name="Cardol P."/>
            <person name="Cerutti H."/>
            <person name="Chanfreau G."/>
            <person name="Chen C.L."/>
            <person name="Cognat V."/>
            <person name="Croft M.T."/>
            <person name="Dent R."/>
            <person name="Dutcher S."/>
            <person name="Fernandez E."/>
            <person name="Fukuzawa H."/>
            <person name="Gonzalez-Ballester D."/>
            <person name="Gonzalez-Halphen D."/>
            <person name="Hallmann A."/>
            <person name="Hanikenne M."/>
            <person name="Hippler M."/>
            <person name="Inwood W."/>
            <person name="Jabbari K."/>
            <person name="Kalanon M."/>
            <person name="Kuras R."/>
            <person name="Lefebvre P.A."/>
            <person name="Lemaire S.D."/>
            <person name="Lobanov A.V."/>
            <person name="Lohr M."/>
            <person name="Manuell A."/>
            <person name="Meier I."/>
            <person name="Mets L."/>
            <person name="Mittag M."/>
            <person name="Mittelmeier T."/>
            <person name="Moroney J.V."/>
            <person name="Moseley J."/>
            <person name="Napoli C."/>
            <person name="Nedelcu A.M."/>
            <person name="Niyogi K."/>
            <person name="Novoselov S.V."/>
            <person name="Paulsen I.T."/>
            <person name="Pazour G."/>
            <person name="Purton S."/>
            <person name="Ral J.P."/>
            <person name="Riano-Pachon D.M."/>
            <person name="Riekhof W."/>
            <person name="Rymarquis L."/>
            <person name="Schroda M."/>
            <person name="Stern D."/>
            <person name="Umen J."/>
            <person name="Willows R."/>
            <person name="Wilson N."/>
            <person name="Zimmer S.L."/>
            <person name="Allmer J."/>
            <person name="Balk J."/>
            <person name="Bisova K."/>
            <person name="Chen C.J."/>
            <person name="Elias M."/>
            <person name="Gendler K."/>
            <person name="Hauser C."/>
            <person name="Lamb M.R."/>
            <person name="Ledford H."/>
            <person name="Long J.C."/>
            <person name="Minagawa J."/>
            <person name="Page M.D."/>
            <person name="Pan J."/>
            <person name="Pootakham W."/>
            <person name="Roje S."/>
            <person name="Rose A."/>
            <person name="Stahlberg E."/>
            <person name="Terauchi A.M."/>
            <person name="Yang P."/>
            <person name="Ball S."/>
            <person name="Bowler C."/>
            <person name="Dieckmann C.L."/>
            <person name="Gladyshev V.N."/>
            <person name="Green P."/>
            <person name="Jorgensen R."/>
            <person name="Mayfield S."/>
            <person name="Mueller-Roeber B."/>
            <person name="Rajamani S."/>
            <person name="Sayre R.T."/>
            <person name="Brokstein P."/>
            <person name="Dubchak I."/>
            <person name="Goodstein D."/>
            <person name="Hornick L."/>
            <person name="Huang Y.W."/>
            <person name="Jhaveri J."/>
            <person name="Luo Y."/>
            <person name="Martinez D."/>
            <person name="Ngau W.C."/>
            <person name="Otillar B."/>
            <person name="Poliakov A."/>
            <person name="Porter A."/>
            <person name="Szajkowski L."/>
            <person name="Werner G."/>
            <person name="Zhou K."/>
            <person name="Grigoriev I.V."/>
            <person name="Rokhsar D.S."/>
            <person name="Grossman A.R."/>
        </authorList>
    </citation>
    <scope>NUCLEOTIDE SEQUENCE [LARGE SCALE GENOMIC DNA]</scope>
    <source>
        <strain evidence="3">CC-503</strain>
    </source>
</reference>